<evidence type="ECO:0000256" key="1">
    <source>
        <dbReference type="SAM" id="Phobius"/>
    </source>
</evidence>
<evidence type="ECO:0000313" key="2">
    <source>
        <dbReference type="EMBL" id="KAK7328606.1"/>
    </source>
</evidence>
<evidence type="ECO:0008006" key="4">
    <source>
        <dbReference type="Google" id="ProtNLM"/>
    </source>
</evidence>
<keyword evidence="1" id="KW-0472">Membrane</keyword>
<accession>A0AAN9L427</accession>
<evidence type="ECO:0000313" key="3">
    <source>
        <dbReference type="Proteomes" id="UP001367508"/>
    </source>
</evidence>
<dbReference type="AlphaFoldDB" id="A0AAN9L427"/>
<dbReference type="Proteomes" id="UP001367508">
    <property type="component" value="Unassembled WGS sequence"/>
</dbReference>
<reference evidence="2 3" key="1">
    <citation type="submission" date="2024-01" db="EMBL/GenBank/DDBJ databases">
        <title>The genomes of 5 underutilized Papilionoideae crops provide insights into root nodulation and disease resistanc.</title>
        <authorList>
            <person name="Jiang F."/>
        </authorList>
    </citation>
    <scope>NUCLEOTIDE SEQUENCE [LARGE SCALE GENOMIC DNA]</scope>
    <source>
        <strain evidence="2">LVBAO_FW01</strain>
        <tissue evidence="2">Leaves</tissue>
    </source>
</reference>
<organism evidence="2 3">
    <name type="scientific">Canavalia gladiata</name>
    <name type="common">Sword bean</name>
    <name type="synonym">Dolichos gladiatus</name>
    <dbReference type="NCBI Taxonomy" id="3824"/>
    <lineage>
        <taxon>Eukaryota</taxon>
        <taxon>Viridiplantae</taxon>
        <taxon>Streptophyta</taxon>
        <taxon>Embryophyta</taxon>
        <taxon>Tracheophyta</taxon>
        <taxon>Spermatophyta</taxon>
        <taxon>Magnoliopsida</taxon>
        <taxon>eudicotyledons</taxon>
        <taxon>Gunneridae</taxon>
        <taxon>Pentapetalae</taxon>
        <taxon>rosids</taxon>
        <taxon>fabids</taxon>
        <taxon>Fabales</taxon>
        <taxon>Fabaceae</taxon>
        <taxon>Papilionoideae</taxon>
        <taxon>50 kb inversion clade</taxon>
        <taxon>NPAAA clade</taxon>
        <taxon>indigoferoid/millettioid clade</taxon>
        <taxon>Phaseoleae</taxon>
        <taxon>Canavalia</taxon>
    </lineage>
</organism>
<proteinExistence type="predicted"/>
<dbReference type="EMBL" id="JAYMYQ010000005">
    <property type="protein sequence ID" value="KAK7328606.1"/>
    <property type="molecule type" value="Genomic_DNA"/>
</dbReference>
<comment type="caution">
    <text evidence="2">The sequence shown here is derived from an EMBL/GenBank/DDBJ whole genome shotgun (WGS) entry which is preliminary data.</text>
</comment>
<sequence>MEIAAQCPPEESDSLLFVSSRISFFSVGKRSKTFFQRSPTRRSVITFSRIVSWLVARNSFPRILIVHIPLLSSSHCSFASLSFFLRIHKCSSLFLCIVHWHCSLASLSSFLLYCYFGALSAEEDQLWNIVGVNSLDFTPWTIMIEEKKGSRGFPWTLFTIFSSMSSSFRCIFVCLALFGKCDSGIPIDMLRYKEFSNMGKEEEREGERNKKWRKKE</sequence>
<feature type="transmembrane region" description="Helical" evidence="1">
    <location>
        <begin position="92"/>
        <end position="118"/>
    </location>
</feature>
<feature type="transmembrane region" description="Helical" evidence="1">
    <location>
        <begin position="63"/>
        <end position="85"/>
    </location>
</feature>
<name>A0AAN9L427_CANGL</name>
<protein>
    <recommendedName>
        <fullName evidence="4">Transmembrane protein</fullName>
    </recommendedName>
</protein>
<keyword evidence="1" id="KW-0812">Transmembrane</keyword>
<keyword evidence="1" id="KW-1133">Transmembrane helix</keyword>
<feature type="transmembrane region" description="Helical" evidence="1">
    <location>
        <begin position="155"/>
        <end position="179"/>
    </location>
</feature>
<gene>
    <name evidence="2" type="ORF">VNO77_22719</name>
</gene>
<keyword evidence="3" id="KW-1185">Reference proteome</keyword>